<keyword evidence="1" id="KW-0472">Membrane</keyword>
<dbReference type="EMBL" id="CAEZZV010000002">
    <property type="protein sequence ID" value="CAB4766938.1"/>
    <property type="molecule type" value="Genomic_DNA"/>
</dbReference>
<evidence type="ECO:0000313" key="7">
    <source>
        <dbReference type="EMBL" id="CAB5043798.1"/>
    </source>
</evidence>
<gene>
    <name evidence="2" type="ORF">UFOPK1421_00585</name>
    <name evidence="3" type="ORF">UFOPK1820_00016</name>
    <name evidence="4" type="ORF">UFOPK1960_00036</name>
    <name evidence="5" type="ORF">UFOPK2921_00023</name>
    <name evidence="6" type="ORF">UFOPK3889_00010</name>
    <name evidence="7" type="ORF">UFOPK4275_00019</name>
    <name evidence="8" type="ORF">UFOPK4422_00064</name>
</gene>
<keyword evidence="1" id="KW-1133">Transmembrane helix</keyword>
<evidence type="ECO:0000313" key="4">
    <source>
        <dbReference type="EMBL" id="CAB4621302.1"/>
    </source>
</evidence>
<protein>
    <submittedName>
        <fullName evidence="2">Unannotated protein</fullName>
    </submittedName>
</protein>
<name>A0A6J6BLN0_9ZZZZ</name>
<evidence type="ECO:0000313" key="8">
    <source>
        <dbReference type="EMBL" id="CAB5109093.1"/>
    </source>
</evidence>
<proteinExistence type="predicted"/>
<keyword evidence="1" id="KW-0812">Transmembrane</keyword>
<dbReference type="Pfam" id="PF11239">
    <property type="entry name" value="DUF3040"/>
    <property type="match status" value="1"/>
</dbReference>
<organism evidence="2">
    <name type="scientific">freshwater metagenome</name>
    <dbReference type="NCBI Taxonomy" id="449393"/>
    <lineage>
        <taxon>unclassified sequences</taxon>
        <taxon>metagenomes</taxon>
        <taxon>ecological metagenomes</taxon>
    </lineage>
</organism>
<evidence type="ECO:0000256" key="1">
    <source>
        <dbReference type="SAM" id="Phobius"/>
    </source>
</evidence>
<sequence length="111" mass="12018">MSLSDDEQRILRQIEQELQNDSKFAQAVSPSGLYSHSARTVRRAIFGLVIGLVLLVALLQVHFMAAFVAFVAMLALTAVIERNARAMGKAGLQDVAGAIRKARASAGRRLP</sequence>
<dbReference type="EMBL" id="CAFBRX010000003">
    <property type="protein sequence ID" value="CAB5109093.1"/>
    <property type="molecule type" value="Genomic_DNA"/>
</dbReference>
<evidence type="ECO:0000313" key="2">
    <source>
        <dbReference type="EMBL" id="CAB4539902.1"/>
    </source>
</evidence>
<evidence type="ECO:0000313" key="3">
    <source>
        <dbReference type="EMBL" id="CAB4588604.1"/>
    </source>
</evidence>
<evidence type="ECO:0000313" key="5">
    <source>
        <dbReference type="EMBL" id="CAB4766938.1"/>
    </source>
</evidence>
<dbReference type="EMBL" id="CAEZSL010000050">
    <property type="protein sequence ID" value="CAB4539902.1"/>
    <property type="molecule type" value="Genomic_DNA"/>
</dbReference>
<dbReference type="EMBL" id="CAEZUK010000001">
    <property type="protein sequence ID" value="CAB4588604.1"/>
    <property type="molecule type" value="Genomic_DNA"/>
</dbReference>
<reference evidence="2" key="1">
    <citation type="submission" date="2020-05" db="EMBL/GenBank/DDBJ databases">
        <authorList>
            <person name="Chiriac C."/>
            <person name="Salcher M."/>
            <person name="Ghai R."/>
            <person name="Kavagutti S V."/>
        </authorList>
    </citation>
    <scope>NUCLEOTIDE SEQUENCE</scope>
</reference>
<dbReference type="EMBL" id="CAEZVL010000002">
    <property type="protein sequence ID" value="CAB4621302.1"/>
    <property type="molecule type" value="Genomic_DNA"/>
</dbReference>
<dbReference type="EMBL" id="CAFBNZ010000001">
    <property type="protein sequence ID" value="CAB4966020.1"/>
    <property type="molecule type" value="Genomic_DNA"/>
</dbReference>
<dbReference type="EMBL" id="CAFBQJ010000002">
    <property type="protein sequence ID" value="CAB5043798.1"/>
    <property type="molecule type" value="Genomic_DNA"/>
</dbReference>
<dbReference type="InterPro" id="IPR021401">
    <property type="entry name" value="DUF3040"/>
</dbReference>
<evidence type="ECO:0000313" key="6">
    <source>
        <dbReference type="EMBL" id="CAB4966020.1"/>
    </source>
</evidence>
<accession>A0A6J6BLN0</accession>
<dbReference type="AlphaFoldDB" id="A0A6J6BLN0"/>
<feature type="transmembrane region" description="Helical" evidence="1">
    <location>
        <begin position="40"/>
        <end position="57"/>
    </location>
</feature>